<evidence type="ECO:0000256" key="5">
    <source>
        <dbReference type="RuleBase" id="RU003682"/>
    </source>
</evidence>
<proteinExistence type="inferred from homology"/>
<sequence>MEGLVSNWSSTARTLPKSYIFPPEKRPGQLNFPLDKTIPVIDLSNYDHDPTSTIEQILKAGQEYGIFQVINHGVSKELVDETMKVFEEFHAMPAKDKARECSKDPNKISCRLYTSSENFPTEELHYWRDALVHPCHPLDEHMQFWPQNPIRYREIVGKYTVEVRKLANKILELIIQGLGLSPGYFSGELSENPVVLVNHYPPCPEPSLTLGLAKHSDPSLITILLQGNVPGLQVSKDGQWVVVEPLPHAFIVNIGYILQVISNGKLKGVEHRVVTNSSVPRTTASLFIYPSNDSLIKPAATLADASNNPPLYRAFQYKDFRSYYVSNRADAKKVHEFVDRYNS</sequence>
<dbReference type="Pfam" id="PF14226">
    <property type="entry name" value="DIOX_N"/>
    <property type="match status" value="1"/>
</dbReference>
<dbReference type="GO" id="GO:0051213">
    <property type="term" value="F:dioxygenase activity"/>
    <property type="evidence" value="ECO:0007669"/>
    <property type="project" value="UniProtKB-KW"/>
</dbReference>
<evidence type="ECO:0000313" key="8">
    <source>
        <dbReference type="Proteomes" id="UP000030645"/>
    </source>
</evidence>
<dbReference type="Proteomes" id="UP000030645">
    <property type="component" value="Unassembled WGS sequence"/>
</dbReference>
<evidence type="ECO:0000256" key="4">
    <source>
        <dbReference type="ARBA" id="ARBA00023004"/>
    </source>
</evidence>
<dbReference type="EMBL" id="KE346273">
    <property type="protein sequence ID" value="EXC31940.1"/>
    <property type="molecule type" value="Genomic_DNA"/>
</dbReference>
<keyword evidence="2 5" id="KW-0479">Metal-binding</keyword>
<evidence type="ECO:0000256" key="3">
    <source>
        <dbReference type="ARBA" id="ARBA00022896"/>
    </source>
</evidence>
<dbReference type="AlphaFoldDB" id="W9S995"/>
<dbReference type="Gene3D" id="2.60.120.330">
    <property type="entry name" value="B-lactam Antibiotic, Isopenicillin N Synthase, Chain"/>
    <property type="match status" value="1"/>
</dbReference>
<dbReference type="PROSITE" id="PS51471">
    <property type="entry name" value="FE2OG_OXY"/>
    <property type="match status" value="1"/>
</dbReference>
<dbReference type="eggNOG" id="KOG0143">
    <property type="taxonomic scope" value="Eukaryota"/>
</dbReference>
<dbReference type="GO" id="GO:0046872">
    <property type="term" value="F:metal ion binding"/>
    <property type="evidence" value="ECO:0007669"/>
    <property type="project" value="UniProtKB-KW"/>
</dbReference>
<dbReference type="STRING" id="981085.W9S995"/>
<dbReference type="InterPro" id="IPR044861">
    <property type="entry name" value="IPNS-like_FE2OG_OXY"/>
</dbReference>
<evidence type="ECO:0000256" key="1">
    <source>
        <dbReference type="ARBA" id="ARBA00008056"/>
    </source>
</evidence>
<organism evidence="7 8">
    <name type="scientific">Morus notabilis</name>
    <dbReference type="NCBI Taxonomy" id="981085"/>
    <lineage>
        <taxon>Eukaryota</taxon>
        <taxon>Viridiplantae</taxon>
        <taxon>Streptophyta</taxon>
        <taxon>Embryophyta</taxon>
        <taxon>Tracheophyta</taxon>
        <taxon>Spermatophyta</taxon>
        <taxon>Magnoliopsida</taxon>
        <taxon>eudicotyledons</taxon>
        <taxon>Gunneridae</taxon>
        <taxon>Pentapetalae</taxon>
        <taxon>rosids</taxon>
        <taxon>fabids</taxon>
        <taxon>Rosales</taxon>
        <taxon>Moraceae</taxon>
        <taxon>Moreae</taxon>
        <taxon>Morus</taxon>
    </lineage>
</organism>
<dbReference type="GO" id="GO:0031418">
    <property type="term" value="F:L-ascorbic acid binding"/>
    <property type="evidence" value="ECO:0007669"/>
    <property type="project" value="UniProtKB-KW"/>
</dbReference>
<dbReference type="OrthoDB" id="406156at2759"/>
<evidence type="ECO:0000313" key="7">
    <source>
        <dbReference type="EMBL" id="EXC31940.1"/>
    </source>
</evidence>
<keyword evidence="5" id="KW-0560">Oxidoreductase</keyword>
<dbReference type="InterPro" id="IPR005123">
    <property type="entry name" value="Oxoglu/Fe-dep_dioxygenase_dom"/>
</dbReference>
<comment type="similarity">
    <text evidence="1 5">Belongs to the iron/ascorbate-dependent oxidoreductase family.</text>
</comment>
<gene>
    <name evidence="7" type="ORF">L484_009790</name>
</gene>
<dbReference type="InterPro" id="IPR026992">
    <property type="entry name" value="DIOX_N"/>
</dbReference>
<reference evidence="8" key="1">
    <citation type="submission" date="2013-01" db="EMBL/GenBank/DDBJ databases">
        <title>Draft Genome Sequence of a Mulberry Tree, Morus notabilis C.K. Schneid.</title>
        <authorList>
            <person name="He N."/>
            <person name="Zhao S."/>
        </authorList>
    </citation>
    <scope>NUCLEOTIDE SEQUENCE</scope>
</reference>
<dbReference type="Pfam" id="PF03171">
    <property type="entry name" value="2OG-FeII_Oxy"/>
    <property type="match status" value="1"/>
</dbReference>
<evidence type="ECO:0000259" key="6">
    <source>
        <dbReference type="PROSITE" id="PS51471"/>
    </source>
</evidence>
<keyword evidence="3" id="KW-0847">Vitamin C</keyword>
<feature type="domain" description="Fe2OG dioxygenase" evidence="6">
    <location>
        <begin position="191"/>
        <end position="290"/>
    </location>
</feature>
<accession>W9S995</accession>
<keyword evidence="4 5" id="KW-0408">Iron</keyword>
<dbReference type="KEGG" id="mnt:21393108"/>
<dbReference type="SUPFAM" id="SSF51197">
    <property type="entry name" value="Clavaminate synthase-like"/>
    <property type="match status" value="1"/>
</dbReference>
<dbReference type="InterPro" id="IPR050295">
    <property type="entry name" value="Plant_2OG-oxidoreductases"/>
</dbReference>
<name>W9S995_9ROSA</name>
<keyword evidence="8" id="KW-1185">Reference proteome</keyword>
<dbReference type="InterPro" id="IPR027443">
    <property type="entry name" value="IPNS-like_sf"/>
</dbReference>
<evidence type="ECO:0000256" key="2">
    <source>
        <dbReference type="ARBA" id="ARBA00022723"/>
    </source>
</evidence>
<keyword evidence="7" id="KW-0223">Dioxygenase</keyword>
<protein>
    <submittedName>
        <fullName evidence="7">Hyoscyamine 6-dioxygenase</fullName>
    </submittedName>
</protein>
<dbReference type="PANTHER" id="PTHR47991">
    <property type="entry name" value="OXOGLUTARATE/IRON-DEPENDENT DIOXYGENASE"/>
    <property type="match status" value="1"/>
</dbReference>